<comment type="caution">
    <text evidence="1">The sequence shown here is derived from an EMBL/GenBank/DDBJ whole genome shotgun (WGS) entry which is preliminary data.</text>
</comment>
<sequence length="145" mass="15869">MTPRSPSCCEHTLSHTEALINLKRSTLPAGQSLCPNLLVTVATVVLLGARAFGFQGEEEAGAERIKRLKDLEVTHMSQILTPVINNRLHLPQTHTQKSPVNRSYWYADSLNVEDLCGVVGPPLPGWKSLTSDPQAAISSEIQSER</sequence>
<reference evidence="1" key="1">
    <citation type="submission" date="2020-03" db="EMBL/GenBank/DDBJ databases">
        <authorList>
            <person name="Weist P."/>
        </authorList>
    </citation>
    <scope>NUCLEOTIDE SEQUENCE</scope>
</reference>
<proteinExistence type="predicted"/>
<dbReference type="AlphaFoldDB" id="A0A9N7U7Y7"/>
<accession>A0A9N7U7Y7</accession>
<name>A0A9N7U7Y7_PLEPL</name>
<evidence type="ECO:0000313" key="2">
    <source>
        <dbReference type="Proteomes" id="UP001153269"/>
    </source>
</evidence>
<gene>
    <name evidence="1" type="ORF">PLEPLA_LOCUS13269</name>
</gene>
<evidence type="ECO:0000313" key="1">
    <source>
        <dbReference type="EMBL" id="CAB1425339.1"/>
    </source>
</evidence>
<dbReference type="Proteomes" id="UP001153269">
    <property type="component" value="Unassembled WGS sequence"/>
</dbReference>
<dbReference type="EMBL" id="CADEAL010000795">
    <property type="protein sequence ID" value="CAB1425339.1"/>
    <property type="molecule type" value="Genomic_DNA"/>
</dbReference>
<keyword evidence="2" id="KW-1185">Reference proteome</keyword>
<protein>
    <submittedName>
        <fullName evidence="1">Uncharacterized protein</fullName>
    </submittedName>
</protein>
<organism evidence="1 2">
    <name type="scientific">Pleuronectes platessa</name>
    <name type="common">European plaice</name>
    <dbReference type="NCBI Taxonomy" id="8262"/>
    <lineage>
        <taxon>Eukaryota</taxon>
        <taxon>Metazoa</taxon>
        <taxon>Chordata</taxon>
        <taxon>Craniata</taxon>
        <taxon>Vertebrata</taxon>
        <taxon>Euteleostomi</taxon>
        <taxon>Actinopterygii</taxon>
        <taxon>Neopterygii</taxon>
        <taxon>Teleostei</taxon>
        <taxon>Neoteleostei</taxon>
        <taxon>Acanthomorphata</taxon>
        <taxon>Carangaria</taxon>
        <taxon>Pleuronectiformes</taxon>
        <taxon>Pleuronectoidei</taxon>
        <taxon>Pleuronectidae</taxon>
        <taxon>Pleuronectes</taxon>
    </lineage>
</organism>